<dbReference type="InterPro" id="IPR005467">
    <property type="entry name" value="His_kinase_dom"/>
</dbReference>
<name>A0A2U8GSP7_9RHOO</name>
<dbReference type="Pfam" id="PF00512">
    <property type="entry name" value="HisKA"/>
    <property type="match status" value="1"/>
</dbReference>
<evidence type="ECO:0000256" key="2">
    <source>
        <dbReference type="ARBA" id="ARBA00012438"/>
    </source>
</evidence>
<evidence type="ECO:0000256" key="4">
    <source>
        <dbReference type="ARBA" id="ARBA00022679"/>
    </source>
</evidence>
<evidence type="ECO:0000259" key="7">
    <source>
        <dbReference type="PROSITE" id="PS50109"/>
    </source>
</evidence>
<dbReference type="InterPro" id="IPR011006">
    <property type="entry name" value="CheY-like_superfamily"/>
</dbReference>
<keyword evidence="5 9" id="KW-0418">Kinase</keyword>
<evidence type="ECO:0000313" key="9">
    <source>
        <dbReference type="EMBL" id="AWI75535.1"/>
    </source>
</evidence>
<dbReference type="AlphaFoldDB" id="A0A2U8GSP7"/>
<dbReference type="GO" id="GO:0000155">
    <property type="term" value="F:phosphorelay sensor kinase activity"/>
    <property type="evidence" value="ECO:0007669"/>
    <property type="project" value="InterPro"/>
</dbReference>
<feature type="modified residue" description="4-aspartylphosphate" evidence="6">
    <location>
        <position position="57"/>
    </location>
</feature>
<dbReference type="CDD" id="cd00082">
    <property type="entry name" value="HisKA"/>
    <property type="match status" value="1"/>
</dbReference>
<evidence type="ECO:0000256" key="6">
    <source>
        <dbReference type="PROSITE-ProRule" id="PRU00169"/>
    </source>
</evidence>
<dbReference type="PANTHER" id="PTHR42878">
    <property type="entry name" value="TWO-COMPONENT HISTIDINE KINASE"/>
    <property type="match status" value="1"/>
</dbReference>
<evidence type="ECO:0000259" key="8">
    <source>
        <dbReference type="PROSITE" id="PS50110"/>
    </source>
</evidence>
<comment type="catalytic activity">
    <reaction evidence="1">
        <text>ATP + protein L-histidine = ADP + protein N-phospho-L-histidine.</text>
        <dbReference type="EC" id="2.7.13.3"/>
    </reaction>
</comment>
<dbReference type="InterPro" id="IPR003594">
    <property type="entry name" value="HATPase_dom"/>
</dbReference>
<dbReference type="Pfam" id="PF02518">
    <property type="entry name" value="HATPase_c"/>
    <property type="match status" value="1"/>
</dbReference>
<dbReference type="SMART" id="SM00388">
    <property type="entry name" value="HisKA"/>
    <property type="match status" value="1"/>
</dbReference>
<dbReference type="KEGG" id="acom:CEW83_10195"/>
<dbReference type="EMBL" id="CP022187">
    <property type="protein sequence ID" value="AWI75535.1"/>
    <property type="molecule type" value="Genomic_DNA"/>
</dbReference>
<evidence type="ECO:0000313" key="10">
    <source>
        <dbReference type="Proteomes" id="UP000244930"/>
    </source>
</evidence>
<keyword evidence="3 6" id="KW-0597">Phosphoprotein</keyword>
<organism evidence="9 10">
    <name type="scientific">Parazoarcus communis</name>
    <dbReference type="NCBI Taxonomy" id="41977"/>
    <lineage>
        <taxon>Bacteria</taxon>
        <taxon>Pseudomonadati</taxon>
        <taxon>Pseudomonadota</taxon>
        <taxon>Betaproteobacteria</taxon>
        <taxon>Rhodocyclales</taxon>
        <taxon>Zoogloeaceae</taxon>
        <taxon>Parazoarcus</taxon>
    </lineage>
</organism>
<dbReference type="GO" id="GO:0000156">
    <property type="term" value="F:phosphorelay response regulator activity"/>
    <property type="evidence" value="ECO:0007669"/>
    <property type="project" value="TreeGrafter"/>
</dbReference>
<dbReference type="Gene3D" id="3.30.565.10">
    <property type="entry name" value="Histidine kinase-like ATPase, C-terminal domain"/>
    <property type="match status" value="1"/>
</dbReference>
<keyword evidence="10" id="KW-1185">Reference proteome</keyword>
<feature type="domain" description="Response regulatory" evidence="8">
    <location>
        <begin position="8"/>
        <end position="124"/>
    </location>
</feature>
<accession>A0A2U8GSP7</accession>
<dbReference type="SMART" id="SM00448">
    <property type="entry name" value="REC"/>
    <property type="match status" value="1"/>
</dbReference>
<dbReference type="EC" id="2.7.13.3" evidence="2"/>
<feature type="domain" description="Histidine kinase" evidence="7">
    <location>
        <begin position="160"/>
        <end position="372"/>
    </location>
</feature>
<protein>
    <recommendedName>
        <fullName evidence="2">histidine kinase</fullName>
        <ecNumber evidence="2">2.7.13.3</ecNumber>
    </recommendedName>
</protein>
<keyword evidence="4" id="KW-0808">Transferase</keyword>
<dbReference type="InterPro" id="IPR001789">
    <property type="entry name" value="Sig_transdc_resp-reg_receiver"/>
</dbReference>
<dbReference type="Gene3D" id="3.40.50.2300">
    <property type="match status" value="1"/>
</dbReference>
<dbReference type="Gene3D" id="1.10.287.130">
    <property type="match status" value="1"/>
</dbReference>
<dbReference type="PANTHER" id="PTHR42878:SF15">
    <property type="entry name" value="BACTERIOPHYTOCHROME"/>
    <property type="match status" value="1"/>
</dbReference>
<reference evidence="9 10" key="1">
    <citation type="submission" date="2017-06" db="EMBL/GenBank/DDBJ databases">
        <title>Azoarcus.</title>
        <authorList>
            <person name="Woo J.-H."/>
            <person name="Kim H.-S."/>
        </authorList>
    </citation>
    <scope>NUCLEOTIDE SEQUENCE [LARGE SCALE GENOMIC DNA]</scope>
    <source>
        <strain evidence="9 10">TSPY31</strain>
    </source>
</reference>
<gene>
    <name evidence="9" type="ORF">CEW83_10195</name>
</gene>
<dbReference type="Pfam" id="PF00072">
    <property type="entry name" value="Response_reg"/>
    <property type="match status" value="1"/>
</dbReference>
<dbReference type="InterPro" id="IPR050351">
    <property type="entry name" value="BphY/WalK/GraS-like"/>
</dbReference>
<evidence type="ECO:0000256" key="5">
    <source>
        <dbReference type="ARBA" id="ARBA00022777"/>
    </source>
</evidence>
<dbReference type="InterPro" id="IPR036890">
    <property type="entry name" value="HATPase_C_sf"/>
</dbReference>
<dbReference type="SMART" id="SM00387">
    <property type="entry name" value="HATPase_c"/>
    <property type="match status" value="1"/>
</dbReference>
<dbReference type="PROSITE" id="PS50109">
    <property type="entry name" value="HIS_KIN"/>
    <property type="match status" value="1"/>
</dbReference>
<dbReference type="SUPFAM" id="SSF52172">
    <property type="entry name" value="CheY-like"/>
    <property type="match status" value="1"/>
</dbReference>
<dbReference type="GO" id="GO:0007234">
    <property type="term" value="P:osmosensory signaling via phosphorelay pathway"/>
    <property type="evidence" value="ECO:0007669"/>
    <property type="project" value="TreeGrafter"/>
</dbReference>
<evidence type="ECO:0000256" key="3">
    <source>
        <dbReference type="ARBA" id="ARBA00022553"/>
    </source>
</evidence>
<sequence length="372" mass="41616">MEALPSLKVLVVEDDPLQREACEAFLGALGQRVVTTASGDDAITLFEREEPDLVLMDVLLPTIDGFETTRRLRAQWGEHWVPIIYLTVLDSSARLIEGLEAGGDDYLVKPVSVDILEAKLRSVIRTLSLYRQIEESRDDLKRANITLTRANRELDTFAYSVAHDLKAPLRAIDGYRGLLMEDYAERLAPEAKDYLERIGLSVAHMNTLIDDMLVYSRIERGTQKTTTLELKPLIESALQLYQRELDASKVQVTVTATGSLSADRRGIELALRNLIGNAVKFVASEPSPSIEIGFEQDADRQHLWVSDNGIGFDMRHSNRIFDIFQRLHPSDRYPGTGIGLAIVRKAIERMGGRAWAESSPGKGACFHLEWPA</sequence>
<dbReference type="Proteomes" id="UP000244930">
    <property type="component" value="Chromosome"/>
</dbReference>
<dbReference type="InterPro" id="IPR004358">
    <property type="entry name" value="Sig_transdc_His_kin-like_C"/>
</dbReference>
<proteinExistence type="predicted"/>
<evidence type="ECO:0000256" key="1">
    <source>
        <dbReference type="ARBA" id="ARBA00000085"/>
    </source>
</evidence>
<dbReference type="PRINTS" id="PR00344">
    <property type="entry name" value="BCTRLSENSOR"/>
</dbReference>
<dbReference type="GO" id="GO:0030295">
    <property type="term" value="F:protein kinase activator activity"/>
    <property type="evidence" value="ECO:0007669"/>
    <property type="project" value="TreeGrafter"/>
</dbReference>
<dbReference type="InterPro" id="IPR003661">
    <property type="entry name" value="HisK_dim/P_dom"/>
</dbReference>
<dbReference type="RefSeq" id="WP_108949242.1">
    <property type="nucleotide sequence ID" value="NZ_CP022187.1"/>
</dbReference>
<dbReference type="SUPFAM" id="SSF55874">
    <property type="entry name" value="ATPase domain of HSP90 chaperone/DNA topoisomerase II/histidine kinase"/>
    <property type="match status" value="1"/>
</dbReference>
<dbReference type="PROSITE" id="PS50110">
    <property type="entry name" value="RESPONSE_REGULATORY"/>
    <property type="match status" value="1"/>
</dbReference>